<dbReference type="InterPro" id="IPR011652">
    <property type="entry name" value="MORN_2"/>
</dbReference>
<dbReference type="Proteomes" id="UP001212170">
    <property type="component" value="Unassembled WGS sequence"/>
</dbReference>
<sequence>MKKYILLSVLVCLLFSCGKKKTTIENELSAIGINKANYNVIDTFFYKSKKIKTLRFFKEKSDYIMVGFYESGKKKSIANIKNTNQCFDKFIDWYESGKPKWVRQYDNHGKQIGKNINFRENGTFEQEYDNDTKESTDYWLNGKPKFKYIENVSQSYHYDNGSLMEKYTQKIKGESYVEYFNENGDLVFSGLYKKRILFKDNLRYNGKIICYFNNGKISHFENIVNGIPNGKFYAYYGNGNLKYESEVKNDEEIYYKAYYENGKVNLIRDRIKNTFTQWDEKGKLIEQVDISVRFVPVISVGPCHPFR</sequence>
<comment type="caution">
    <text evidence="1">The sequence shown here is derived from an EMBL/GenBank/DDBJ whole genome shotgun (WGS) entry which is preliminary data.</text>
</comment>
<dbReference type="Gene3D" id="3.90.930.1">
    <property type="match status" value="2"/>
</dbReference>
<accession>A0ABT4WIV8</accession>
<evidence type="ECO:0008006" key="3">
    <source>
        <dbReference type="Google" id="ProtNLM"/>
    </source>
</evidence>
<dbReference type="Pfam" id="PF07661">
    <property type="entry name" value="MORN_2"/>
    <property type="match status" value="1"/>
</dbReference>
<evidence type="ECO:0000313" key="1">
    <source>
        <dbReference type="EMBL" id="MDA6072433.1"/>
    </source>
</evidence>
<protein>
    <recommendedName>
        <fullName evidence="3">Toxin-antitoxin system YwqK family antitoxin</fullName>
    </recommendedName>
</protein>
<dbReference type="SUPFAM" id="SSF82185">
    <property type="entry name" value="Histone H3 K4-specific methyltransferase SET7/9 N-terminal domain"/>
    <property type="match status" value="1"/>
</dbReference>
<organism evidence="1 2">
    <name type="scientific">Flavobacterium azizsancarii</name>
    <dbReference type="NCBI Taxonomy" id="2961580"/>
    <lineage>
        <taxon>Bacteria</taxon>
        <taxon>Pseudomonadati</taxon>
        <taxon>Bacteroidota</taxon>
        <taxon>Flavobacteriia</taxon>
        <taxon>Flavobacteriales</taxon>
        <taxon>Flavobacteriaceae</taxon>
        <taxon>Flavobacterium</taxon>
    </lineage>
</organism>
<name>A0ABT4WIV8_9FLAO</name>
<keyword evidence="2" id="KW-1185">Reference proteome</keyword>
<dbReference type="EMBL" id="JAMZNK010000062">
    <property type="protein sequence ID" value="MDA6072433.1"/>
    <property type="molecule type" value="Genomic_DNA"/>
</dbReference>
<proteinExistence type="predicted"/>
<dbReference type="PROSITE" id="PS51257">
    <property type="entry name" value="PROKAR_LIPOPROTEIN"/>
    <property type="match status" value="1"/>
</dbReference>
<dbReference type="RefSeq" id="WP_271338402.1">
    <property type="nucleotide sequence ID" value="NZ_JAMZNK010000062.1"/>
</dbReference>
<gene>
    <name evidence="1" type="ORF">NJT12_22665</name>
</gene>
<reference evidence="1 2" key="1">
    <citation type="journal article" date="2023" name="Chemosphere">
        <title>Whole genome analysis of Flavobacterium aziz-sancarii sp. nov., isolated from Ardley Island (Antarctica), revealed a rich resistome and bioremediation potential.</title>
        <authorList>
            <person name="Otur C."/>
            <person name="Okay S."/>
            <person name="Kurt-Kizildogan A."/>
        </authorList>
    </citation>
    <scope>NUCLEOTIDE SEQUENCE [LARGE SCALE GENOMIC DNA]</scope>
    <source>
        <strain evidence="1 2">AC</strain>
    </source>
</reference>
<evidence type="ECO:0000313" key="2">
    <source>
        <dbReference type="Proteomes" id="UP001212170"/>
    </source>
</evidence>